<name>A0A239VJZ7_9MICO</name>
<dbReference type="Proteomes" id="UP000242637">
    <property type="component" value="Chromosome 1"/>
</dbReference>
<gene>
    <name evidence="1" type="ORF">SAMEA4475696_01392</name>
</gene>
<protein>
    <submittedName>
        <fullName evidence="1">Uncharacterized conserved protein</fullName>
    </submittedName>
</protein>
<keyword evidence="2" id="KW-1185">Reference proteome</keyword>
<sequence>MGSMTASDINDGVDIVRRHGILSPEPCARLAHLLDLEAPTDVVPVGWHILYLLNNPTTAELGEDGHVACGVPGGGALGRMFAGGRITTYRPLVFGQSAQRQIRTLPPVHKQGRTGALTFVTVEHSIIQDGQVAVTEHQNLVYRDLSSVGSRGELTAPPVRSVAEDEPRCVLDVDEVMLFRFSALTYNAHRIHFDRDWCRRSGYPDLVVHGPLMALLGSELARRQGIDLIGREYTYRVGASAFGAQRITAVPAVEGLDSGVEVLAADGTRTVTGHFSAP</sequence>
<dbReference type="InterPro" id="IPR029069">
    <property type="entry name" value="HotDog_dom_sf"/>
</dbReference>
<accession>A0A239VJZ7</accession>
<dbReference type="KEGG" id="dco:SAMEA4475696_1392"/>
<dbReference type="EMBL" id="LT906453">
    <property type="protein sequence ID" value="SNV21934.1"/>
    <property type="molecule type" value="Genomic_DNA"/>
</dbReference>
<dbReference type="AlphaFoldDB" id="A0A239VJZ7"/>
<dbReference type="PANTHER" id="PTHR28152">
    <property type="entry name" value="HYDROXYACYL-THIOESTER DEHYDRATASE TYPE 2, MITOCHONDRIAL"/>
    <property type="match status" value="1"/>
</dbReference>
<dbReference type="STRING" id="1121387.GCA_000429885_01917"/>
<dbReference type="GO" id="GO:0019171">
    <property type="term" value="F:(3R)-hydroxyacyl-[acyl-carrier-protein] dehydratase activity"/>
    <property type="evidence" value="ECO:0007669"/>
    <property type="project" value="TreeGrafter"/>
</dbReference>
<evidence type="ECO:0000313" key="2">
    <source>
        <dbReference type="Proteomes" id="UP000242637"/>
    </source>
</evidence>
<organism evidence="1 2">
    <name type="scientific">Dermatophilus congolensis</name>
    <dbReference type="NCBI Taxonomy" id="1863"/>
    <lineage>
        <taxon>Bacteria</taxon>
        <taxon>Bacillati</taxon>
        <taxon>Actinomycetota</taxon>
        <taxon>Actinomycetes</taxon>
        <taxon>Micrococcales</taxon>
        <taxon>Dermatophilaceae</taxon>
        <taxon>Dermatophilus</taxon>
    </lineage>
</organism>
<proteinExistence type="predicted"/>
<dbReference type="PANTHER" id="PTHR28152:SF1">
    <property type="entry name" value="HYDROXYACYL-THIOESTER DEHYDRATASE TYPE 2, MITOCHONDRIAL"/>
    <property type="match status" value="1"/>
</dbReference>
<evidence type="ECO:0000313" key="1">
    <source>
        <dbReference type="EMBL" id="SNV21934.1"/>
    </source>
</evidence>
<dbReference type="InterPro" id="IPR052741">
    <property type="entry name" value="Mitochondrial_HTD2"/>
</dbReference>
<dbReference type="SUPFAM" id="SSF54637">
    <property type="entry name" value="Thioesterase/thiol ester dehydrase-isomerase"/>
    <property type="match status" value="1"/>
</dbReference>
<reference evidence="1 2" key="1">
    <citation type="submission" date="2017-06" db="EMBL/GenBank/DDBJ databases">
        <authorList>
            <consortium name="Pathogen Informatics"/>
        </authorList>
    </citation>
    <scope>NUCLEOTIDE SEQUENCE [LARGE SCALE GENOMIC DNA]</scope>
    <source>
        <strain evidence="1 2">NCTC13039</strain>
    </source>
</reference>
<dbReference type="Gene3D" id="3.10.129.10">
    <property type="entry name" value="Hotdog Thioesterase"/>
    <property type="match status" value="1"/>
</dbReference>